<feature type="domain" description="Ig-like" evidence="5">
    <location>
        <begin position="420"/>
        <end position="543"/>
    </location>
</feature>
<dbReference type="InterPro" id="IPR007110">
    <property type="entry name" value="Ig-like_dom"/>
</dbReference>
<evidence type="ECO:0000256" key="3">
    <source>
        <dbReference type="ARBA" id="ARBA00023319"/>
    </source>
</evidence>
<dbReference type="SMART" id="SM00408">
    <property type="entry name" value="IGc2"/>
    <property type="match status" value="1"/>
</dbReference>
<feature type="domain" description="Ig-like" evidence="5">
    <location>
        <begin position="285"/>
        <end position="402"/>
    </location>
</feature>
<keyword evidence="2" id="KW-1015">Disulfide bond</keyword>
<evidence type="ECO:0000256" key="2">
    <source>
        <dbReference type="ARBA" id="ARBA00023157"/>
    </source>
</evidence>
<evidence type="ECO:0000313" key="7">
    <source>
        <dbReference type="Proteomes" id="UP001176940"/>
    </source>
</evidence>
<keyword evidence="1" id="KW-0732">Signal</keyword>
<dbReference type="InterPro" id="IPR003599">
    <property type="entry name" value="Ig_sub"/>
</dbReference>
<dbReference type="EMBL" id="CAUEEQ010002615">
    <property type="protein sequence ID" value="CAJ0923187.1"/>
    <property type="molecule type" value="Genomic_DNA"/>
</dbReference>
<evidence type="ECO:0000259" key="5">
    <source>
        <dbReference type="PROSITE" id="PS50835"/>
    </source>
</evidence>
<dbReference type="PANTHER" id="PTHR12207">
    <property type="entry name" value="V-SET AND TRANSMEMBRANE DOMAIN-CONTAINING PROTEIN"/>
    <property type="match status" value="1"/>
</dbReference>
<keyword evidence="7" id="KW-1185">Reference proteome</keyword>
<keyword evidence="3" id="KW-0393">Immunoglobulin domain</keyword>
<keyword evidence="4" id="KW-1133">Transmembrane helix</keyword>
<evidence type="ECO:0000256" key="4">
    <source>
        <dbReference type="SAM" id="Phobius"/>
    </source>
</evidence>
<dbReference type="InterPro" id="IPR013106">
    <property type="entry name" value="Ig_V-set"/>
</dbReference>
<dbReference type="PANTHER" id="PTHR12207:SF22">
    <property type="entry name" value="IMMUNOGLOBULIN SUPERFAMILY MEMBER 8"/>
    <property type="match status" value="1"/>
</dbReference>
<organism evidence="6 7">
    <name type="scientific">Ranitomeya imitator</name>
    <name type="common">mimic poison frog</name>
    <dbReference type="NCBI Taxonomy" id="111125"/>
    <lineage>
        <taxon>Eukaryota</taxon>
        <taxon>Metazoa</taxon>
        <taxon>Chordata</taxon>
        <taxon>Craniata</taxon>
        <taxon>Vertebrata</taxon>
        <taxon>Euteleostomi</taxon>
        <taxon>Amphibia</taxon>
        <taxon>Batrachia</taxon>
        <taxon>Anura</taxon>
        <taxon>Neobatrachia</taxon>
        <taxon>Hyloidea</taxon>
        <taxon>Dendrobatidae</taxon>
        <taxon>Dendrobatinae</taxon>
        <taxon>Ranitomeya</taxon>
    </lineage>
</organism>
<dbReference type="InterPro" id="IPR036179">
    <property type="entry name" value="Ig-like_dom_sf"/>
</dbReference>
<dbReference type="Proteomes" id="UP001176940">
    <property type="component" value="Unassembled WGS sequence"/>
</dbReference>
<protein>
    <recommendedName>
        <fullName evidence="5">Ig-like domain-containing protein</fullName>
    </recommendedName>
</protein>
<feature type="domain" description="Ig-like" evidence="5">
    <location>
        <begin position="158"/>
        <end position="262"/>
    </location>
</feature>
<dbReference type="InterPro" id="IPR003598">
    <property type="entry name" value="Ig_sub2"/>
</dbReference>
<keyword evidence="4" id="KW-0472">Membrane</keyword>
<dbReference type="InterPro" id="IPR051102">
    <property type="entry name" value="IgSF_V-set/TM_domain"/>
</dbReference>
<evidence type="ECO:0000313" key="6">
    <source>
        <dbReference type="EMBL" id="CAJ0923187.1"/>
    </source>
</evidence>
<keyword evidence="4" id="KW-0812">Transmembrane</keyword>
<dbReference type="SMART" id="SM00406">
    <property type="entry name" value="IGv"/>
    <property type="match status" value="1"/>
</dbReference>
<accession>A0ABN9KXP3</accession>
<comment type="caution">
    <text evidence="6">The sequence shown here is derived from an EMBL/GenBank/DDBJ whole genome shotgun (WGS) entry which is preliminary data.</text>
</comment>
<reference evidence="6" key="1">
    <citation type="submission" date="2023-07" db="EMBL/GenBank/DDBJ databases">
        <authorList>
            <person name="Stuckert A."/>
        </authorList>
    </citation>
    <scope>NUCLEOTIDE SEQUENCE</scope>
</reference>
<dbReference type="SMART" id="SM00409">
    <property type="entry name" value="IG"/>
    <property type="match status" value="3"/>
</dbReference>
<dbReference type="SUPFAM" id="SSF48726">
    <property type="entry name" value="Immunoglobulin"/>
    <property type="match status" value="3"/>
</dbReference>
<dbReference type="InterPro" id="IPR013783">
    <property type="entry name" value="Ig-like_fold"/>
</dbReference>
<feature type="transmembrane region" description="Helical" evidence="4">
    <location>
        <begin position="561"/>
        <end position="589"/>
    </location>
</feature>
<dbReference type="Pfam" id="PF07686">
    <property type="entry name" value="V-set"/>
    <property type="match status" value="1"/>
</dbReference>
<sequence length="597" mass="65930">MWRLMGLGTGRSWPAAARTTAGRGMSGPRCAHAAFVTVLRKKYTNESLWKREKYGLHTDKQCDLREIRSAIREKSRQFSAVYSKITLTASSPIGNIGGLSAALQNAVDKPLMLHGFMRNRSCQTNLISFYEEVSYRLDHGLAVAREVKLPSGPLYRVEGTSVSILCNVSGYEGPTVQNFEWFVYRPGAPGNSIAIASTKDPDFSYAVFSPRVSSGDISIHRVSGDSVELRIQSLRSEDAGVYECYTPTTDARYLGSYSDKITMKVIPDTLHVSSVGSSRGRLSSPPPLQLNLVEGRELHLSCSALSASPLHTHLSVTFGVSASGTPVGRETLQDIISVRWDFSVEPALYMERYLNEEIRVEKFDNSTFKMVIARLRPQDATTYHCIAAQWIQDPDGRWQKITEKRAVLAQVSVQTIDSLLTVSSSPLELRLQSGDMAEMFCSVSMLLPPTPDVLFSVEWWLMTVPGSPGQRVSSMTSDGEVQLGEQYTGEAVGVRHISLEKISPFPGSYRLRIYSAQPSDIGSYSCRVTAIVSYPGARQEEVSKKTSPSLRVLMKPQARDLLLIPMIGGFASALVVGVTILSTVTCCYIRHLRSRKR</sequence>
<dbReference type="Gene3D" id="2.60.40.10">
    <property type="entry name" value="Immunoglobulins"/>
    <property type="match status" value="2"/>
</dbReference>
<gene>
    <name evidence="6" type="ORF">RIMI_LOCUS1948269</name>
</gene>
<evidence type="ECO:0000256" key="1">
    <source>
        <dbReference type="ARBA" id="ARBA00022729"/>
    </source>
</evidence>
<dbReference type="PROSITE" id="PS50835">
    <property type="entry name" value="IG_LIKE"/>
    <property type="match status" value="3"/>
</dbReference>
<proteinExistence type="predicted"/>
<name>A0ABN9KXP3_9NEOB</name>